<proteinExistence type="predicted"/>
<evidence type="ECO:0000313" key="2">
    <source>
        <dbReference type="EMBL" id="KAJ7750184.1"/>
    </source>
</evidence>
<comment type="caution">
    <text evidence="2">The sequence shown here is derived from an EMBL/GenBank/DDBJ whole genome shotgun (WGS) entry which is preliminary data.</text>
</comment>
<keyword evidence="1" id="KW-0812">Transmembrane</keyword>
<organism evidence="2 3">
    <name type="scientific">Mycena metata</name>
    <dbReference type="NCBI Taxonomy" id="1033252"/>
    <lineage>
        <taxon>Eukaryota</taxon>
        <taxon>Fungi</taxon>
        <taxon>Dikarya</taxon>
        <taxon>Basidiomycota</taxon>
        <taxon>Agaricomycotina</taxon>
        <taxon>Agaricomycetes</taxon>
        <taxon>Agaricomycetidae</taxon>
        <taxon>Agaricales</taxon>
        <taxon>Marasmiineae</taxon>
        <taxon>Mycenaceae</taxon>
        <taxon>Mycena</taxon>
    </lineage>
</organism>
<keyword evidence="1" id="KW-0472">Membrane</keyword>
<keyword evidence="3" id="KW-1185">Reference proteome</keyword>
<protein>
    <submittedName>
        <fullName evidence="2">Uncharacterized protein</fullName>
    </submittedName>
</protein>
<dbReference type="EMBL" id="JARKIB010000066">
    <property type="protein sequence ID" value="KAJ7750184.1"/>
    <property type="molecule type" value="Genomic_DNA"/>
</dbReference>
<keyword evidence="1" id="KW-1133">Transmembrane helix</keyword>
<reference evidence="2" key="1">
    <citation type="submission" date="2023-03" db="EMBL/GenBank/DDBJ databases">
        <title>Massive genome expansion in bonnet fungi (Mycena s.s.) driven by repeated elements and novel gene families across ecological guilds.</title>
        <authorList>
            <consortium name="Lawrence Berkeley National Laboratory"/>
            <person name="Harder C.B."/>
            <person name="Miyauchi S."/>
            <person name="Viragh M."/>
            <person name="Kuo A."/>
            <person name="Thoen E."/>
            <person name="Andreopoulos B."/>
            <person name="Lu D."/>
            <person name="Skrede I."/>
            <person name="Drula E."/>
            <person name="Henrissat B."/>
            <person name="Morin E."/>
            <person name="Kohler A."/>
            <person name="Barry K."/>
            <person name="LaButti K."/>
            <person name="Morin E."/>
            <person name="Salamov A."/>
            <person name="Lipzen A."/>
            <person name="Mereny Z."/>
            <person name="Hegedus B."/>
            <person name="Baldrian P."/>
            <person name="Stursova M."/>
            <person name="Weitz H."/>
            <person name="Taylor A."/>
            <person name="Grigoriev I.V."/>
            <person name="Nagy L.G."/>
            <person name="Martin F."/>
            <person name="Kauserud H."/>
        </authorList>
    </citation>
    <scope>NUCLEOTIDE SEQUENCE</scope>
    <source>
        <strain evidence="2">CBHHK182m</strain>
    </source>
</reference>
<sequence length="175" mass="19512">MTSHRRSFADRIYRHPAGLFVYFAILVLLYTPAFSSFVLYLEDLEKTVPTSSTSVDLSSAFLWAITVVMALCSAKLDARLYLNIGSDHPYTPLSVRISAFRGFRPTITYTSATFLFAAVLVLWNSALTLIGMGARALTMEHAWKCITSGVPYPDSFTPDRKDEEVGNGQERLVEV</sequence>
<evidence type="ECO:0000313" key="3">
    <source>
        <dbReference type="Proteomes" id="UP001215598"/>
    </source>
</evidence>
<name>A0AAD7N885_9AGAR</name>
<feature type="transmembrane region" description="Helical" evidence="1">
    <location>
        <begin position="103"/>
        <end position="123"/>
    </location>
</feature>
<feature type="transmembrane region" description="Helical" evidence="1">
    <location>
        <begin position="61"/>
        <end position="82"/>
    </location>
</feature>
<evidence type="ECO:0000256" key="1">
    <source>
        <dbReference type="SAM" id="Phobius"/>
    </source>
</evidence>
<dbReference type="Proteomes" id="UP001215598">
    <property type="component" value="Unassembled WGS sequence"/>
</dbReference>
<accession>A0AAD7N885</accession>
<dbReference type="AlphaFoldDB" id="A0AAD7N885"/>
<feature type="transmembrane region" description="Helical" evidence="1">
    <location>
        <begin position="20"/>
        <end position="41"/>
    </location>
</feature>
<gene>
    <name evidence="2" type="ORF">B0H16DRAFT_1724587</name>
</gene>